<dbReference type="STRING" id="1441469.A0A1Q5Q906"/>
<dbReference type="EMBL" id="LFMY01000005">
    <property type="protein sequence ID" value="OKL60591.1"/>
    <property type="molecule type" value="Genomic_DNA"/>
</dbReference>
<accession>A0A1Q5Q906</accession>
<keyword evidence="3" id="KW-1185">Reference proteome</keyword>
<feature type="compositionally biased region" description="Basic and acidic residues" evidence="1">
    <location>
        <begin position="528"/>
        <end position="549"/>
    </location>
</feature>
<dbReference type="AlphaFoldDB" id="A0A1Q5Q906"/>
<evidence type="ECO:0000256" key="1">
    <source>
        <dbReference type="SAM" id="MobiDB-lite"/>
    </source>
</evidence>
<proteinExistence type="predicted"/>
<protein>
    <recommendedName>
        <fullName evidence="4">Protein ecdysoneless-like protein</fullName>
    </recommendedName>
</protein>
<dbReference type="GeneID" id="31004108"/>
<dbReference type="PANTHER" id="PTHR13060">
    <property type="entry name" value="SGT1 PROTEIN HSGT1 SUPPRESSOR OF GCR2"/>
    <property type="match status" value="1"/>
</dbReference>
<name>A0A1Q5Q906_TALAT</name>
<dbReference type="OrthoDB" id="27237at2759"/>
<dbReference type="PANTHER" id="PTHR13060:SF0">
    <property type="entry name" value="PROTEIN ECDYSONELESS HOMOLOG"/>
    <property type="match status" value="1"/>
</dbReference>
<dbReference type="GO" id="GO:0005634">
    <property type="term" value="C:nucleus"/>
    <property type="evidence" value="ECO:0007669"/>
    <property type="project" value="TreeGrafter"/>
</dbReference>
<comment type="caution">
    <text evidence="2">The sequence shown here is derived from an EMBL/GenBank/DDBJ whole genome shotgun (WGS) entry which is preliminary data.</text>
</comment>
<reference evidence="2 3" key="1">
    <citation type="submission" date="2015-06" db="EMBL/GenBank/DDBJ databases">
        <title>Talaromyces atroroseus IBT 11181 draft genome.</title>
        <authorList>
            <person name="Rasmussen K.B."/>
            <person name="Rasmussen S."/>
            <person name="Petersen B."/>
            <person name="Sicheritz-Ponten T."/>
            <person name="Mortensen U.H."/>
            <person name="Thrane U."/>
        </authorList>
    </citation>
    <scope>NUCLEOTIDE SEQUENCE [LARGE SCALE GENOMIC DNA]</scope>
    <source>
        <strain evidence="2 3">IBT 11181</strain>
    </source>
</reference>
<evidence type="ECO:0000313" key="3">
    <source>
        <dbReference type="Proteomes" id="UP000214365"/>
    </source>
</evidence>
<dbReference type="InterPro" id="IPR010770">
    <property type="entry name" value="Ecd"/>
</dbReference>
<dbReference type="Pfam" id="PF07093">
    <property type="entry name" value="SGT1"/>
    <property type="match status" value="1"/>
</dbReference>
<dbReference type="Proteomes" id="UP000214365">
    <property type="component" value="Unassembled WGS sequence"/>
</dbReference>
<feature type="compositionally biased region" description="Acidic residues" evidence="1">
    <location>
        <begin position="438"/>
        <end position="457"/>
    </location>
</feature>
<evidence type="ECO:0000313" key="2">
    <source>
        <dbReference type="EMBL" id="OKL60591.1"/>
    </source>
</evidence>
<feature type="compositionally biased region" description="Polar residues" evidence="1">
    <location>
        <begin position="557"/>
        <end position="574"/>
    </location>
</feature>
<feature type="region of interest" description="Disordered" evidence="1">
    <location>
        <begin position="520"/>
        <end position="597"/>
    </location>
</feature>
<organism evidence="2 3">
    <name type="scientific">Talaromyces atroroseus</name>
    <dbReference type="NCBI Taxonomy" id="1441469"/>
    <lineage>
        <taxon>Eukaryota</taxon>
        <taxon>Fungi</taxon>
        <taxon>Dikarya</taxon>
        <taxon>Ascomycota</taxon>
        <taxon>Pezizomycotina</taxon>
        <taxon>Eurotiomycetes</taxon>
        <taxon>Eurotiomycetidae</taxon>
        <taxon>Eurotiales</taxon>
        <taxon>Trichocomaceae</taxon>
        <taxon>Talaromyces</taxon>
        <taxon>Talaromyces sect. Trachyspermi</taxon>
    </lineage>
</organism>
<sequence length="597" mass="68264">MPPMSEEDLAWFKSTFRPIPRPQLPEDAIEYSLYLLSSDPAPATTDTVVQTRSRLQEVQKSASELIRDILKDYIWQRDPFNLEIAKDNDITYLRGRTNFGDSIEDEWVIVFLLRELTRKHKDLWVRVVDSDGEFLLIEAAGSLPAWLEPEVADYRVWINNGHLVIIQPKQDRKRVTEKISLDDFMRIAMHETGRLLRSPSIEEEAFYRLRNYPKQIEENLHCALVSIPRKVAYLVHKKSSYISPAVEAFYTRDPISLRTLRASSKQDLLFSPDDLVTVSVRFTRVGYAQLRSQDFPTPASWAQSLPPQMDGEAYTRAESGMKVSCGFEMLLSDPQNQDKPIVREMKLLLEDLDTGDERLPTTEEIKHSWSLQQDDEGWLDISFEDLDRELKGKASETQGSGAFGNSSAQENLQRIVARFEEFLKDDSANFDGVNLFDSDTDDEADEDGLSSEDEEDENLKFDKEEYMKLMRDMTGGNSGIDLRSQLKSARAKGRIEELDSSDDDSHEIEELTRQMEAELRPTGVLNHNRREAARNPTDARDKGKRRTEAEESDDESSLNINLAKNLLESFQSQAGMPGPASNILGMMGMRMPQDDRK</sequence>
<dbReference type="RefSeq" id="XP_020120712.1">
    <property type="nucleotide sequence ID" value="XM_020266667.1"/>
</dbReference>
<gene>
    <name evidence="2" type="ORF">UA08_04353</name>
</gene>
<evidence type="ECO:0008006" key="4">
    <source>
        <dbReference type="Google" id="ProtNLM"/>
    </source>
</evidence>
<feature type="region of interest" description="Disordered" evidence="1">
    <location>
        <begin position="434"/>
        <end position="459"/>
    </location>
</feature>